<dbReference type="RefSeq" id="WP_068217397.1">
    <property type="nucleotide sequence ID" value="NZ_CP139724.1"/>
</dbReference>
<proteinExistence type="predicted"/>
<keyword evidence="2" id="KW-1185">Reference proteome</keyword>
<dbReference type="InterPro" id="IPR036583">
    <property type="entry name" value="23S_rRNA_IVS_sf"/>
</dbReference>
<gene>
    <name evidence="1" type="ORF">AWW68_05275</name>
</gene>
<dbReference type="Proteomes" id="UP000075606">
    <property type="component" value="Unassembled WGS sequence"/>
</dbReference>
<dbReference type="Pfam" id="PF05635">
    <property type="entry name" value="23S_rRNA_IVP"/>
    <property type="match status" value="1"/>
</dbReference>
<dbReference type="EMBL" id="LRPC01000001">
    <property type="protein sequence ID" value="KYG78179.1"/>
    <property type="molecule type" value="Genomic_DNA"/>
</dbReference>
<organism evidence="1 2">
    <name type="scientific">Roseivirga spongicola</name>
    <dbReference type="NCBI Taxonomy" id="333140"/>
    <lineage>
        <taxon>Bacteria</taxon>
        <taxon>Pseudomonadati</taxon>
        <taxon>Bacteroidota</taxon>
        <taxon>Cytophagia</taxon>
        <taxon>Cytophagales</taxon>
        <taxon>Roseivirgaceae</taxon>
        <taxon>Roseivirga</taxon>
    </lineage>
</organism>
<sequence length="121" mass="13969">MNYTYSFEKLEVWQNARTLVKSVYLLTKNYPDDERFGLVSQMRRCAISIASNLAEGTARRTMKDKSHFTTMSYGSALELLNQLILSLDLEFVNDQEYSETRSQIEGVTNKLNSLRNSQINN</sequence>
<dbReference type="AlphaFoldDB" id="A0A150XHJ1"/>
<dbReference type="OrthoDB" id="9811959at2"/>
<dbReference type="Gene3D" id="1.20.1440.60">
    <property type="entry name" value="23S rRNA-intervening sequence"/>
    <property type="match status" value="1"/>
</dbReference>
<dbReference type="PANTHER" id="PTHR38471:SF2">
    <property type="entry name" value="FOUR HELIX BUNDLE PROTEIN"/>
    <property type="match status" value="1"/>
</dbReference>
<dbReference type="SUPFAM" id="SSF158446">
    <property type="entry name" value="IVS-encoded protein-like"/>
    <property type="match status" value="1"/>
</dbReference>
<dbReference type="CDD" id="cd16377">
    <property type="entry name" value="23S_rRNA_IVP_like"/>
    <property type="match status" value="1"/>
</dbReference>
<comment type="caution">
    <text evidence="1">The sequence shown here is derived from an EMBL/GenBank/DDBJ whole genome shotgun (WGS) entry which is preliminary data.</text>
</comment>
<dbReference type="STRING" id="333140.AWW68_05275"/>
<dbReference type="InterPro" id="IPR012657">
    <property type="entry name" value="23S_rRNA-intervening_sequence"/>
</dbReference>
<dbReference type="NCBIfam" id="TIGR02436">
    <property type="entry name" value="four helix bundle protein"/>
    <property type="match status" value="1"/>
</dbReference>
<reference evidence="1 2" key="1">
    <citation type="submission" date="2016-01" db="EMBL/GenBank/DDBJ databases">
        <title>Genome sequencing of Roseivirga spongicola UST030701-084.</title>
        <authorList>
            <person name="Selvaratnam C."/>
            <person name="Thevarajoo S."/>
            <person name="Goh K.M."/>
            <person name="Ee R."/>
            <person name="Chan K.-G."/>
            <person name="Chong C.S."/>
        </authorList>
    </citation>
    <scope>NUCLEOTIDE SEQUENCE [LARGE SCALE GENOMIC DNA]</scope>
    <source>
        <strain evidence="1 2">UST030701-084</strain>
    </source>
</reference>
<accession>A0A150XHJ1</accession>
<protein>
    <submittedName>
        <fullName evidence="1">Four helix bundle protein</fullName>
    </submittedName>
</protein>
<evidence type="ECO:0000313" key="2">
    <source>
        <dbReference type="Proteomes" id="UP000075606"/>
    </source>
</evidence>
<dbReference type="PANTHER" id="PTHR38471">
    <property type="entry name" value="FOUR HELIX BUNDLE PROTEIN"/>
    <property type="match status" value="1"/>
</dbReference>
<evidence type="ECO:0000313" key="1">
    <source>
        <dbReference type="EMBL" id="KYG78179.1"/>
    </source>
</evidence>
<name>A0A150XHJ1_9BACT</name>